<reference evidence="2 3" key="1">
    <citation type="submission" date="2019-02" db="EMBL/GenBank/DDBJ databases">
        <title>Genomic Encyclopedia of Type Strains, Phase IV (KMG-IV): sequencing the most valuable type-strain genomes for metagenomic binning, comparative biology and taxonomic classification.</title>
        <authorList>
            <person name="Goeker M."/>
        </authorList>
    </citation>
    <scope>NUCLEOTIDE SEQUENCE [LARGE SCALE GENOMIC DNA]</scope>
    <source>
        <strain evidence="2 3">DSM 19570</strain>
    </source>
</reference>
<dbReference type="GO" id="GO:1990189">
    <property type="term" value="F:protein N-terminal-serine acetyltransferase activity"/>
    <property type="evidence" value="ECO:0007669"/>
    <property type="project" value="TreeGrafter"/>
</dbReference>
<accession>A0A4Q7VGL5</accession>
<comment type="caution">
    <text evidence="2">The sequence shown here is derived from an EMBL/GenBank/DDBJ whole genome shotgun (WGS) entry which is preliminary data.</text>
</comment>
<dbReference type="RefSeq" id="WP_165393331.1">
    <property type="nucleotide sequence ID" value="NZ_SHKP01000007.1"/>
</dbReference>
<dbReference type="PROSITE" id="PS51186">
    <property type="entry name" value="GNAT"/>
    <property type="match status" value="1"/>
</dbReference>
<dbReference type="EMBL" id="SHKP01000007">
    <property type="protein sequence ID" value="RZT95180.1"/>
    <property type="molecule type" value="Genomic_DNA"/>
</dbReference>
<protein>
    <submittedName>
        <fullName evidence="2">RimJ/RimL family protein N-acetyltransferase</fullName>
    </submittedName>
</protein>
<dbReference type="AlphaFoldDB" id="A0A4Q7VGL5"/>
<dbReference type="PANTHER" id="PTHR43441">
    <property type="entry name" value="RIBOSOMAL-PROTEIN-SERINE ACETYLTRANSFERASE"/>
    <property type="match status" value="1"/>
</dbReference>
<proteinExistence type="predicted"/>
<dbReference type="InterPro" id="IPR051908">
    <property type="entry name" value="Ribosomal_N-acetyltransferase"/>
</dbReference>
<keyword evidence="2" id="KW-0808">Transferase</keyword>
<dbReference type="Gene3D" id="3.40.630.30">
    <property type="match status" value="1"/>
</dbReference>
<dbReference type="SUPFAM" id="SSF55729">
    <property type="entry name" value="Acyl-CoA N-acyltransferases (Nat)"/>
    <property type="match status" value="1"/>
</dbReference>
<dbReference type="InterPro" id="IPR016181">
    <property type="entry name" value="Acyl_CoA_acyltransferase"/>
</dbReference>
<feature type="domain" description="N-acetyltransferase" evidence="1">
    <location>
        <begin position="18"/>
        <end position="185"/>
    </location>
</feature>
<evidence type="ECO:0000313" key="2">
    <source>
        <dbReference type="EMBL" id="RZT95180.1"/>
    </source>
</evidence>
<evidence type="ECO:0000259" key="1">
    <source>
        <dbReference type="PROSITE" id="PS51186"/>
    </source>
</evidence>
<gene>
    <name evidence="2" type="ORF">EV670_2930</name>
</gene>
<organism evidence="2 3">
    <name type="scientific">Rivibacter subsaxonicus</name>
    <dbReference type="NCBI Taxonomy" id="457575"/>
    <lineage>
        <taxon>Bacteria</taxon>
        <taxon>Pseudomonadati</taxon>
        <taxon>Pseudomonadota</taxon>
        <taxon>Betaproteobacteria</taxon>
        <taxon>Burkholderiales</taxon>
        <taxon>Rivibacter</taxon>
    </lineage>
</organism>
<evidence type="ECO:0000313" key="3">
    <source>
        <dbReference type="Proteomes" id="UP000293671"/>
    </source>
</evidence>
<dbReference type="Pfam" id="PF13302">
    <property type="entry name" value="Acetyltransf_3"/>
    <property type="match status" value="1"/>
</dbReference>
<dbReference type="Proteomes" id="UP000293671">
    <property type="component" value="Unassembled WGS sequence"/>
</dbReference>
<dbReference type="InterPro" id="IPR000182">
    <property type="entry name" value="GNAT_dom"/>
</dbReference>
<dbReference type="GO" id="GO:0008999">
    <property type="term" value="F:protein-N-terminal-alanine acetyltransferase activity"/>
    <property type="evidence" value="ECO:0007669"/>
    <property type="project" value="TreeGrafter"/>
</dbReference>
<sequence>MNAQDLIGAPRELQTPRLLLRAPRQDFAAAFVESLNRSLPGLRWIGWGQSAQTVEWGRAFMDKGLAFVERGDGLIFYVFEKADGAYVGRIDLHSWDFEAPRCEVGYVGDVRSAGRGLMREAVLACVDLAFALGAARVQALSDAGNDAALRFVEQALGFTREGVLRFYERDAQGRLGEQLMFAAYNPAAH</sequence>
<dbReference type="PANTHER" id="PTHR43441:SF3">
    <property type="entry name" value="ACETYLTRANSFERASE"/>
    <property type="match status" value="1"/>
</dbReference>
<keyword evidence="3" id="KW-1185">Reference proteome</keyword>
<dbReference type="GO" id="GO:0005737">
    <property type="term" value="C:cytoplasm"/>
    <property type="evidence" value="ECO:0007669"/>
    <property type="project" value="TreeGrafter"/>
</dbReference>
<name>A0A4Q7VGL5_9BURK</name>